<evidence type="ECO:0000313" key="1">
    <source>
        <dbReference type="EMBL" id="PKB97398.1"/>
    </source>
</evidence>
<dbReference type="VEuPathDB" id="FungiDB:FUN_003513"/>
<dbReference type="AlphaFoldDB" id="A0A2N0NS57"/>
<accession>A0A2N0NS57</accession>
<gene>
    <name evidence="1" type="ORF">RhiirA5_384688</name>
</gene>
<evidence type="ECO:0000313" key="2">
    <source>
        <dbReference type="Proteomes" id="UP000232722"/>
    </source>
</evidence>
<dbReference type="Proteomes" id="UP000232722">
    <property type="component" value="Unassembled WGS sequence"/>
</dbReference>
<reference evidence="1 2" key="2">
    <citation type="submission" date="2017-09" db="EMBL/GenBank/DDBJ databases">
        <title>Extensive intraspecific genome diversity in a model arbuscular mycorrhizal fungus.</title>
        <authorList>
            <person name="Chen E.C."/>
            <person name="Morin E."/>
            <person name="Beaudet D."/>
            <person name="Noel J."/>
            <person name="Ndikumana S."/>
            <person name="Charron P."/>
            <person name="St-Onge C."/>
            <person name="Giorgi J."/>
            <person name="Grigoriev I.V."/>
            <person name="Roux C."/>
            <person name="Martin F.M."/>
            <person name="Corradi N."/>
        </authorList>
    </citation>
    <scope>NUCLEOTIDE SEQUENCE [LARGE SCALE GENOMIC DNA]</scope>
    <source>
        <strain evidence="1 2">A5</strain>
    </source>
</reference>
<protein>
    <submittedName>
        <fullName evidence="1">Uncharacterized protein</fullName>
    </submittedName>
</protein>
<dbReference type="EMBL" id="LLXJ01003224">
    <property type="protein sequence ID" value="PKB97398.1"/>
    <property type="molecule type" value="Genomic_DNA"/>
</dbReference>
<reference evidence="1 2" key="1">
    <citation type="submission" date="2016-04" db="EMBL/GenBank/DDBJ databases">
        <title>Genome analyses suggest a sexual origin of heterokaryosis in a supposedly ancient asexual fungus.</title>
        <authorList>
            <person name="Ropars J."/>
            <person name="Sedzielewska K."/>
            <person name="Noel J."/>
            <person name="Charron P."/>
            <person name="Farinelli L."/>
            <person name="Marton T."/>
            <person name="Kruger M."/>
            <person name="Pelin A."/>
            <person name="Brachmann A."/>
            <person name="Corradi N."/>
        </authorList>
    </citation>
    <scope>NUCLEOTIDE SEQUENCE [LARGE SCALE GENOMIC DNA]</scope>
    <source>
        <strain evidence="1 2">A5</strain>
    </source>
</reference>
<dbReference type="VEuPathDB" id="FungiDB:RhiirFUN_023331"/>
<organism evidence="1 2">
    <name type="scientific">Rhizophagus irregularis</name>
    <dbReference type="NCBI Taxonomy" id="588596"/>
    <lineage>
        <taxon>Eukaryota</taxon>
        <taxon>Fungi</taxon>
        <taxon>Fungi incertae sedis</taxon>
        <taxon>Mucoromycota</taxon>
        <taxon>Glomeromycotina</taxon>
        <taxon>Glomeromycetes</taxon>
        <taxon>Glomerales</taxon>
        <taxon>Glomeraceae</taxon>
        <taxon>Rhizophagus</taxon>
    </lineage>
</organism>
<sequence length="157" mass="18155">MPIWNEFEVEDCWKNVYCEKVPSESLKDKFKLCGGISRLIFGESGMLCNQAKDFSGDEFTHKLIHMHINLEETEVEGEKADPYTCCSCFFGSDYIAYKCLKRLKEDKEDLRTFIETAMGSLCEQLFELVSHEILGTFSGRPFGGFNFGDLMRRLRRT</sequence>
<name>A0A2N0NS57_9GLOM</name>
<dbReference type="VEuPathDB" id="FungiDB:RhiirA1_539853"/>
<comment type="caution">
    <text evidence="1">The sequence shown here is derived from an EMBL/GenBank/DDBJ whole genome shotgun (WGS) entry which is preliminary data.</text>
</comment>
<proteinExistence type="predicted"/>